<keyword evidence="2" id="KW-1185">Reference proteome</keyword>
<protein>
    <submittedName>
        <fullName evidence="3">Trichohyalin-like</fullName>
    </submittedName>
</protein>
<dbReference type="GeneID" id="108631159"/>
<evidence type="ECO:0000313" key="3">
    <source>
        <dbReference type="RefSeq" id="XP_026674460.1"/>
    </source>
</evidence>
<evidence type="ECO:0000256" key="1">
    <source>
        <dbReference type="SAM" id="MobiDB-lite"/>
    </source>
</evidence>
<sequence>MSENKETRGRPTNAERLGKYRSNSVSTLDELLKRKREREVPGETGEKDKEEEMEAIRKSRIIERSPKKEENMMEEFMKRMEERLEKMIEESTKQIIERMREEYKEEMIKWGEEMRKEREEWRAEKKELEGKIREQEERITKLERVEEKMEREKRKLNVIIKGTEWKERVGEKEVENFLAKELKVDVKVNKAIRIGRGKEKEMILAELRSWEEKREVMQRKKTLKTGIYIDDDLTKEERLVQEKLRERARDERIKGRTAKVGYRRMIIGEKKFVWDDKRQDIIEKRGGRR</sequence>
<feature type="region of interest" description="Disordered" evidence="1">
    <location>
        <begin position="1"/>
        <end position="71"/>
    </location>
</feature>
<proteinExistence type="predicted"/>
<dbReference type="KEGG" id="ccal:108631159"/>
<feature type="compositionally biased region" description="Basic and acidic residues" evidence="1">
    <location>
        <begin position="37"/>
        <end position="71"/>
    </location>
</feature>
<dbReference type="AlphaFoldDB" id="A0AAJ7SAE6"/>
<name>A0AAJ7SAE6_9HYME</name>
<reference evidence="3" key="1">
    <citation type="submission" date="2025-08" db="UniProtKB">
        <authorList>
            <consortium name="RefSeq"/>
        </authorList>
    </citation>
    <scope>IDENTIFICATION</scope>
    <source>
        <tissue evidence="3">Whole body</tissue>
    </source>
</reference>
<dbReference type="RefSeq" id="XP_026674460.1">
    <property type="nucleotide sequence ID" value="XM_026818659.1"/>
</dbReference>
<organism evidence="2 3">
    <name type="scientific">Ceratina calcarata</name>
    <dbReference type="NCBI Taxonomy" id="156304"/>
    <lineage>
        <taxon>Eukaryota</taxon>
        <taxon>Metazoa</taxon>
        <taxon>Ecdysozoa</taxon>
        <taxon>Arthropoda</taxon>
        <taxon>Hexapoda</taxon>
        <taxon>Insecta</taxon>
        <taxon>Pterygota</taxon>
        <taxon>Neoptera</taxon>
        <taxon>Endopterygota</taxon>
        <taxon>Hymenoptera</taxon>
        <taxon>Apocrita</taxon>
        <taxon>Aculeata</taxon>
        <taxon>Apoidea</taxon>
        <taxon>Anthophila</taxon>
        <taxon>Apidae</taxon>
        <taxon>Ceratina</taxon>
        <taxon>Zadontomerus</taxon>
    </lineage>
</organism>
<gene>
    <name evidence="3" type="primary">LOC108631159</name>
</gene>
<dbReference type="Proteomes" id="UP000694925">
    <property type="component" value="Unplaced"/>
</dbReference>
<accession>A0AAJ7SAE6</accession>
<evidence type="ECO:0000313" key="2">
    <source>
        <dbReference type="Proteomes" id="UP000694925"/>
    </source>
</evidence>